<protein>
    <submittedName>
        <fullName evidence="2">Uncharacterized protein</fullName>
    </submittedName>
</protein>
<sequence length="143" mass="16940">MSQTFGSRGSSVDSQSGAIEEEDGKPIRDANFYSNITLKQLKQLELEFYKDLNNLRQKKYNNFIKRMQDKQYMKMQNLNFVKGIIEQQRQANIMKTMEAACLLVYPTKEQMSNYCQKHKQAKIIKDQEQRKAQIVNMIKRQFN</sequence>
<name>A0A5J4WC73_9EUKA</name>
<feature type="region of interest" description="Disordered" evidence="1">
    <location>
        <begin position="1"/>
        <end position="24"/>
    </location>
</feature>
<evidence type="ECO:0000256" key="1">
    <source>
        <dbReference type="SAM" id="MobiDB-lite"/>
    </source>
</evidence>
<dbReference type="AlphaFoldDB" id="A0A5J4WC73"/>
<dbReference type="Proteomes" id="UP000324800">
    <property type="component" value="Unassembled WGS sequence"/>
</dbReference>
<evidence type="ECO:0000313" key="3">
    <source>
        <dbReference type="Proteomes" id="UP000324800"/>
    </source>
</evidence>
<feature type="compositionally biased region" description="Polar residues" evidence="1">
    <location>
        <begin position="1"/>
        <end position="17"/>
    </location>
</feature>
<gene>
    <name evidence="2" type="ORF">EZS28_012309</name>
</gene>
<proteinExistence type="predicted"/>
<dbReference type="EMBL" id="SNRW01002636">
    <property type="protein sequence ID" value="KAA6392165.1"/>
    <property type="molecule type" value="Genomic_DNA"/>
</dbReference>
<accession>A0A5J4WC73</accession>
<comment type="caution">
    <text evidence="2">The sequence shown here is derived from an EMBL/GenBank/DDBJ whole genome shotgun (WGS) entry which is preliminary data.</text>
</comment>
<evidence type="ECO:0000313" key="2">
    <source>
        <dbReference type="EMBL" id="KAA6392165.1"/>
    </source>
</evidence>
<organism evidence="2 3">
    <name type="scientific">Streblomastix strix</name>
    <dbReference type="NCBI Taxonomy" id="222440"/>
    <lineage>
        <taxon>Eukaryota</taxon>
        <taxon>Metamonada</taxon>
        <taxon>Preaxostyla</taxon>
        <taxon>Oxymonadida</taxon>
        <taxon>Streblomastigidae</taxon>
        <taxon>Streblomastix</taxon>
    </lineage>
</organism>
<reference evidence="2 3" key="1">
    <citation type="submission" date="2019-03" db="EMBL/GenBank/DDBJ databases">
        <title>Single cell metagenomics reveals metabolic interactions within the superorganism composed of flagellate Streblomastix strix and complex community of Bacteroidetes bacteria on its surface.</title>
        <authorList>
            <person name="Treitli S.C."/>
            <person name="Kolisko M."/>
            <person name="Husnik F."/>
            <person name="Keeling P."/>
            <person name="Hampl V."/>
        </authorList>
    </citation>
    <scope>NUCLEOTIDE SEQUENCE [LARGE SCALE GENOMIC DNA]</scope>
    <source>
        <strain evidence="2">ST1C</strain>
    </source>
</reference>